<organism evidence="1 2">
    <name type="scientific">Pelomonas dachongensis</name>
    <dbReference type="NCBI Taxonomy" id="3299029"/>
    <lineage>
        <taxon>Bacteria</taxon>
        <taxon>Pseudomonadati</taxon>
        <taxon>Pseudomonadota</taxon>
        <taxon>Betaproteobacteria</taxon>
        <taxon>Burkholderiales</taxon>
        <taxon>Sphaerotilaceae</taxon>
        <taxon>Roseateles</taxon>
    </lineage>
</organism>
<name>A0ABW7EQ22_9BURK</name>
<evidence type="ECO:0000313" key="1">
    <source>
        <dbReference type="EMBL" id="MFG6415262.1"/>
    </source>
</evidence>
<proteinExistence type="predicted"/>
<dbReference type="RefSeq" id="WP_394471330.1">
    <property type="nucleotide sequence ID" value="NZ_JBIGHY010000005.1"/>
</dbReference>
<dbReference type="Proteomes" id="UP001606300">
    <property type="component" value="Unassembled WGS sequence"/>
</dbReference>
<evidence type="ECO:0000313" key="2">
    <source>
        <dbReference type="Proteomes" id="UP001606300"/>
    </source>
</evidence>
<gene>
    <name evidence="1" type="ORF">ACG02S_15300</name>
</gene>
<accession>A0ABW7EQ22</accession>
<protein>
    <submittedName>
        <fullName evidence="1">Uncharacterized protein</fullName>
    </submittedName>
</protein>
<comment type="caution">
    <text evidence="1">The sequence shown here is derived from an EMBL/GenBank/DDBJ whole genome shotgun (WGS) entry which is preliminary data.</text>
</comment>
<sequence length="262" mass="28712">MTTAAVTRLQQQRDPRALAVADYLLAGANEPDSDAARARLHDRARASADPLLTVLALHKPCSQPGCRSIEAAQWSRLEPDNLLAWLVLPTTAGDSDYLLDQIASRVRLVRDYRREAAAVVDGSTGGVLGDSWPLLNLRSLAVSCPRDLHDATRAQRCEKVADLLWSGGGAVERLMALTLMQGVQRLQPERRALWGPRLQEVTLALRRLPDGQVIRPGPGALCDLMTPPGSAVLAASDDWRRAWQVLAASGVYFDPNPDRRYR</sequence>
<reference evidence="1 2" key="1">
    <citation type="submission" date="2024-09" db="EMBL/GenBank/DDBJ databases">
        <title>Novel species of the genus Pelomonas and Roseateles isolated from streams.</title>
        <authorList>
            <person name="Lu H."/>
        </authorList>
    </citation>
    <scope>NUCLEOTIDE SEQUENCE [LARGE SCALE GENOMIC DNA]</scope>
    <source>
        <strain evidence="1 2">DC23W</strain>
    </source>
</reference>
<keyword evidence="2" id="KW-1185">Reference proteome</keyword>
<dbReference type="EMBL" id="JBIGHY010000005">
    <property type="protein sequence ID" value="MFG6415262.1"/>
    <property type="molecule type" value="Genomic_DNA"/>
</dbReference>